<proteinExistence type="predicted"/>
<evidence type="ECO:0000313" key="4">
    <source>
        <dbReference type="Proteomes" id="UP001596113"/>
    </source>
</evidence>
<dbReference type="InterPro" id="IPR011146">
    <property type="entry name" value="HIT-like"/>
</dbReference>
<organism evidence="3 4">
    <name type="scientific">Cohnella soli</name>
    <dbReference type="NCBI Taxonomy" id="425005"/>
    <lineage>
        <taxon>Bacteria</taxon>
        <taxon>Bacillati</taxon>
        <taxon>Bacillota</taxon>
        <taxon>Bacilli</taxon>
        <taxon>Bacillales</taxon>
        <taxon>Paenibacillaceae</taxon>
        <taxon>Cohnella</taxon>
    </lineage>
</organism>
<evidence type="ECO:0000313" key="3">
    <source>
        <dbReference type="EMBL" id="MFC5402970.1"/>
    </source>
</evidence>
<evidence type="ECO:0000259" key="2">
    <source>
        <dbReference type="PROSITE" id="PS51084"/>
    </source>
</evidence>
<accession>A0ABW0HP15</accession>
<dbReference type="GO" id="GO:0032259">
    <property type="term" value="P:methylation"/>
    <property type="evidence" value="ECO:0007669"/>
    <property type="project" value="UniProtKB-KW"/>
</dbReference>
<keyword evidence="3" id="KW-0489">Methyltransferase</keyword>
<dbReference type="InterPro" id="IPR036265">
    <property type="entry name" value="HIT-like_sf"/>
</dbReference>
<feature type="domain" description="HIT" evidence="2">
    <location>
        <begin position="5"/>
        <end position="109"/>
    </location>
</feature>
<name>A0ABW0HP15_9BACL</name>
<protein>
    <submittedName>
        <fullName evidence="3">HIT family protein</fullName>
        <ecNumber evidence="3">2.1.1.-</ecNumber>
    </submittedName>
</protein>
<keyword evidence="3" id="KW-0808">Transferase</keyword>
<feature type="short sequence motif" description="Histidine triad motif" evidence="1">
    <location>
        <begin position="94"/>
        <end position="98"/>
    </location>
</feature>
<dbReference type="EMBL" id="JBHSMI010000017">
    <property type="protein sequence ID" value="MFC5402970.1"/>
    <property type="molecule type" value="Genomic_DNA"/>
</dbReference>
<dbReference type="EC" id="2.1.1.-" evidence="3"/>
<keyword evidence="4" id="KW-1185">Reference proteome</keyword>
<dbReference type="PROSITE" id="PS51084">
    <property type="entry name" value="HIT_2"/>
    <property type="match status" value="1"/>
</dbReference>
<dbReference type="Pfam" id="PF01230">
    <property type="entry name" value="HIT"/>
    <property type="match status" value="1"/>
</dbReference>
<gene>
    <name evidence="3" type="ORF">ACFPOF_09460</name>
</gene>
<dbReference type="SUPFAM" id="SSF54197">
    <property type="entry name" value="HIT-like"/>
    <property type="match status" value="1"/>
</dbReference>
<dbReference type="Gene3D" id="3.30.428.10">
    <property type="entry name" value="HIT-like"/>
    <property type="match status" value="1"/>
</dbReference>
<dbReference type="GO" id="GO:0008168">
    <property type="term" value="F:methyltransferase activity"/>
    <property type="evidence" value="ECO:0007669"/>
    <property type="project" value="UniProtKB-KW"/>
</dbReference>
<evidence type="ECO:0000256" key="1">
    <source>
        <dbReference type="PROSITE-ProRule" id="PRU00464"/>
    </source>
</evidence>
<sequence>MSDTQTCFYCTDEYKGYMKEICKLEVSTVYLNNEQEYLGRCTVVLNDHKTELFQLEEELRGKYMRDVARVAAALKQEFAADKMNYAVYGDIDSHLHFHVVPKHKHSKNWGWPFELTAGEGNEKFLTNEEYQSIIERIVQHLR</sequence>
<dbReference type="RefSeq" id="WP_378131905.1">
    <property type="nucleotide sequence ID" value="NZ_JBHSMI010000017.1"/>
</dbReference>
<comment type="caution">
    <text evidence="3">The sequence shown here is derived from an EMBL/GenBank/DDBJ whole genome shotgun (WGS) entry which is preliminary data.</text>
</comment>
<reference evidence="4" key="1">
    <citation type="journal article" date="2019" name="Int. J. Syst. Evol. Microbiol.">
        <title>The Global Catalogue of Microorganisms (GCM) 10K type strain sequencing project: providing services to taxonomists for standard genome sequencing and annotation.</title>
        <authorList>
            <consortium name="The Broad Institute Genomics Platform"/>
            <consortium name="The Broad Institute Genome Sequencing Center for Infectious Disease"/>
            <person name="Wu L."/>
            <person name="Ma J."/>
        </authorList>
    </citation>
    <scope>NUCLEOTIDE SEQUENCE [LARGE SCALE GENOMIC DNA]</scope>
    <source>
        <strain evidence="4">CGMCC 1.18575</strain>
    </source>
</reference>
<dbReference type="Proteomes" id="UP001596113">
    <property type="component" value="Unassembled WGS sequence"/>
</dbReference>